<organism evidence="2 3">
    <name type="scientific">Legionella oakridgensis</name>
    <dbReference type="NCBI Taxonomy" id="29423"/>
    <lineage>
        <taxon>Bacteria</taxon>
        <taxon>Pseudomonadati</taxon>
        <taxon>Pseudomonadota</taxon>
        <taxon>Gammaproteobacteria</taxon>
        <taxon>Legionellales</taxon>
        <taxon>Legionellaceae</taxon>
        <taxon>Legionella</taxon>
    </lineage>
</organism>
<reference evidence="2 3" key="1">
    <citation type="submission" date="2015-11" db="EMBL/GenBank/DDBJ databases">
        <title>Genomic analysis of 38 Legionella species identifies large and diverse effector repertoires.</title>
        <authorList>
            <person name="Burstein D."/>
            <person name="Amaro F."/>
            <person name="Zusman T."/>
            <person name="Lifshitz Z."/>
            <person name="Cohen O."/>
            <person name="Gilbert J.A."/>
            <person name="Pupko T."/>
            <person name="Shuman H.A."/>
            <person name="Segal G."/>
        </authorList>
    </citation>
    <scope>NUCLEOTIDE SEQUENCE [LARGE SCALE GENOMIC DNA]</scope>
    <source>
        <strain evidence="2 3">Oak Ridge-10</strain>
    </source>
</reference>
<dbReference type="Proteomes" id="UP000054858">
    <property type="component" value="Unassembled WGS sequence"/>
</dbReference>
<accession>A0A0W0XCN0</accession>
<evidence type="ECO:0000313" key="3">
    <source>
        <dbReference type="Proteomes" id="UP000054858"/>
    </source>
</evidence>
<evidence type="ECO:0000313" key="2">
    <source>
        <dbReference type="EMBL" id="KTD42330.1"/>
    </source>
</evidence>
<evidence type="ECO:0000256" key="1">
    <source>
        <dbReference type="SAM" id="MobiDB-lite"/>
    </source>
</evidence>
<name>A0A0W0XCN0_9GAMM</name>
<dbReference type="EMBL" id="LNYP01000010">
    <property type="protein sequence ID" value="KTD42330.1"/>
    <property type="molecule type" value="Genomic_DNA"/>
</dbReference>
<gene>
    <name evidence="2" type="ORF">Loak_0756</name>
</gene>
<feature type="compositionally biased region" description="Polar residues" evidence="1">
    <location>
        <begin position="25"/>
        <end position="35"/>
    </location>
</feature>
<dbReference type="RefSeq" id="WP_155831610.1">
    <property type="nucleotide sequence ID" value="NZ_KV441805.1"/>
</dbReference>
<sequence>MEDNNVRVLAYTLARIIDNNELSKVSGGASQMTHSETVKGTGGSGQGVDVVYDQSVDW</sequence>
<comment type="caution">
    <text evidence="2">The sequence shown here is derived from an EMBL/GenBank/DDBJ whole genome shotgun (WGS) entry which is preliminary data.</text>
</comment>
<proteinExistence type="predicted"/>
<protein>
    <submittedName>
        <fullName evidence="2">Uncharacterized protein</fullName>
    </submittedName>
</protein>
<dbReference type="PATRIC" id="fig|29423.5.peg.787"/>
<feature type="region of interest" description="Disordered" evidence="1">
    <location>
        <begin position="25"/>
        <end position="48"/>
    </location>
</feature>
<dbReference type="AlphaFoldDB" id="A0A0W0XCN0"/>